<comment type="caution">
    <text evidence="2">The sequence shown here is derived from an EMBL/GenBank/DDBJ whole genome shotgun (WGS) entry which is preliminary data.</text>
</comment>
<dbReference type="EMBL" id="VUOC01000004">
    <property type="protein sequence ID" value="KAA2239336.1"/>
    <property type="molecule type" value="Genomic_DNA"/>
</dbReference>
<keyword evidence="3" id="KW-1185">Reference proteome</keyword>
<evidence type="ECO:0000313" key="3">
    <source>
        <dbReference type="Proteomes" id="UP000324611"/>
    </source>
</evidence>
<dbReference type="InterPro" id="IPR036514">
    <property type="entry name" value="SGNH_hydro_sf"/>
</dbReference>
<proteinExistence type="predicted"/>
<reference evidence="2 3" key="1">
    <citation type="submission" date="2019-09" db="EMBL/GenBank/DDBJ databases">
        <title>Chitinophaga ginsengihumi sp. nov., isolated from soil of ginseng rhizosphere.</title>
        <authorList>
            <person name="Lee J."/>
        </authorList>
    </citation>
    <scope>NUCLEOTIDE SEQUENCE [LARGE SCALE GENOMIC DNA]</scope>
    <source>
        <strain evidence="2 3">BN140078</strain>
    </source>
</reference>
<protein>
    <submittedName>
        <fullName evidence="2">Esterase</fullName>
    </submittedName>
</protein>
<dbReference type="SUPFAM" id="SSF52266">
    <property type="entry name" value="SGNH hydrolase"/>
    <property type="match status" value="2"/>
</dbReference>
<feature type="domain" description="SGNH hydrolase-type esterase" evidence="1">
    <location>
        <begin position="33"/>
        <end position="196"/>
    </location>
</feature>
<dbReference type="PANTHER" id="PTHR30383">
    <property type="entry name" value="THIOESTERASE 1/PROTEASE 1/LYSOPHOSPHOLIPASE L1"/>
    <property type="match status" value="1"/>
</dbReference>
<gene>
    <name evidence="2" type="ORF">F0L74_24330</name>
</gene>
<organism evidence="2 3">
    <name type="scientific">Chitinophaga agrisoli</name>
    <dbReference type="NCBI Taxonomy" id="2607653"/>
    <lineage>
        <taxon>Bacteria</taxon>
        <taxon>Pseudomonadati</taxon>
        <taxon>Bacteroidota</taxon>
        <taxon>Chitinophagia</taxon>
        <taxon>Chitinophagales</taxon>
        <taxon>Chitinophagaceae</taxon>
        <taxon>Chitinophaga</taxon>
    </lineage>
</organism>
<reference evidence="2 3" key="2">
    <citation type="submission" date="2019-09" db="EMBL/GenBank/DDBJ databases">
        <authorList>
            <person name="Jin C."/>
        </authorList>
    </citation>
    <scope>NUCLEOTIDE SEQUENCE [LARGE SCALE GENOMIC DNA]</scope>
    <source>
        <strain evidence="2 3">BN140078</strain>
    </source>
</reference>
<dbReference type="GO" id="GO:0004622">
    <property type="term" value="F:phosphatidylcholine lysophospholipase activity"/>
    <property type="evidence" value="ECO:0007669"/>
    <property type="project" value="TreeGrafter"/>
</dbReference>
<evidence type="ECO:0000259" key="1">
    <source>
        <dbReference type="Pfam" id="PF13472"/>
    </source>
</evidence>
<dbReference type="InterPro" id="IPR051532">
    <property type="entry name" value="Ester_Hydrolysis_Enzymes"/>
</dbReference>
<name>A0A5B2VLH1_9BACT</name>
<sequence>MNRRKFIANTALKALGTALPLSLNAARRRPPINDTFVINAGIAGHNTRQLLKRLEKDCLSHQPELTILLAGTNDSLNSGNAVPPDEYAANMLELVTRIQDCGSQVLMMTLLPFHTPYLLGRHPAAFFGTEGPEKKRTATNAIIQHTASARQTALLDVGRLFRQIGNIGTDRTSLIRNEANSQAKDGVHPTADGYRVMALALYDHIRYHLLPTGRIVCFGDSITQGIGVTAEENYPAYLRRLLLD</sequence>
<dbReference type="InterPro" id="IPR013830">
    <property type="entry name" value="SGNH_hydro"/>
</dbReference>
<dbReference type="Proteomes" id="UP000324611">
    <property type="component" value="Unassembled WGS sequence"/>
</dbReference>
<dbReference type="AlphaFoldDB" id="A0A5B2VLH1"/>
<dbReference type="PANTHER" id="PTHR30383:SF5">
    <property type="entry name" value="SGNH HYDROLASE-TYPE ESTERASE DOMAIN-CONTAINING PROTEIN"/>
    <property type="match status" value="1"/>
</dbReference>
<dbReference type="RefSeq" id="WP_149840515.1">
    <property type="nucleotide sequence ID" value="NZ_VUOC01000004.1"/>
</dbReference>
<dbReference type="Gene3D" id="3.40.50.1110">
    <property type="entry name" value="SGNH hydrolase"/>
    <property type="match status" value="2"/>
</dbReference>
<accession>A0A5B2VLH1</accession>
<dbReference type="Pfam" id="PF13472">
    <property type="entry name" value="Lipase_GDSL_2"/>
    <property type="match status" value="1"/>
</dbReference>
<evidence type="ECO:0000313" key="2">
    <source>
        <dbReference type="EMBL" id="KAA2239336.1"/>
    </source>
</evidence>